<feature type="transmembrane region" description="Helical" evidence="1">
    <location>
        <begin position="6"/>
        <end position="29"/>
    </location>
</feature>
<evidence type="ECO:0000313" key="3">
    <source>
        <dbReference type="Proteomes" id="UP000269198"/>
    </source>
</evidence>
<feature type="transmembrane region" description="Helical" evidence="1">
    <location>
        <begin position="159"/>
        <end position="176"/>
    </location>
</feature>
<feature type="transmembrane region" description="Helical" evidence="1">
    <location>
        <begin position="120"/>
        <end position="147"/>
    </location>
</feature>
<gene>
    <name evidence="2" type="ORF">EFW17_09500</name>
</gene>
<keyword evidence="1" id="KW-1133">Transmembrane helix</keyword>
<dbReference type="AlphaFoldDB" id="A0A3N0EBR5"/>
<keyword evidence="3" id="KW-1185">Reference proteome</keyword>
<accession>A0A3N0EBR5</accession>
<dbReference type="RefSeq" id="WP_123200957.1">
    <property type="nucleotide sequence ID" value="NZ_RJMB01000007.1"/>
</dbReference>
<evidence type="ECO:0000313" key="2">
    <source>
        <dbReference type="EMBL" id="RNL85302.1"/>
    </source>
</evidence>
<evidence type="ECO:0008006" key="4">
    <source>
        <dbReference type="Google" id="ProtNLM"/>
    </source>
</evidence>
<reference evidence="2 3" key="1">
    <citation type="submission" date="2018-11" db="EMBL/GenBank/DDBJ databases">
        <title>The genome draft of YIM 96095.</title>
        <authorList>
            <person name="Tang S.-K."/>
            <person name="Chunyu W.-X."/>
            <person name="Feng Y.-Z."/>
        </authorList>
    </citation>
    <scope>NUCLEOTIDE SEQUENCE [LARGE SCALE GENOMIC DNA]</scope>
    <source>
        <strain evidence="2 3">YIM 96095</strain>
    </source>
</reference>
<keyword evidence="1" id="KW-0472">Membrane</keyword>
<organism evidence="2 3">
    <name type="scientific">Halostreptopolyspora alba</name>
    <dbReference type="NCBI Taxonomy" id="2487137"/>
    <lineage>
        <taxon>Bacteria</taxon>
        <taxon>Bacillati</taxon>
        <taxon>Actinomycetota</taxon>
        <taxon>Actinomycetes</taxon>
        <taxon>Streptosporangiales</taxon>
        <taxon>Nocardiopsidaceae</taxon>
        <taxon>Halostreptopolyspora</taxon>
    </lineage>
</organism>
<name>A0A3N0EBR5_9ACTN</name>
<dbReference type="Proteomes" id="UP000269198">
    <property type="component" value="Unassembled WGS sequence"/>
</dbReference>
<keyword evidence="1" id="KW-0812">Transmembrane</keyword>
<evidence type="ECO:0000256" key="1">
    <source>
        <dbReference type="SAM" id="Phobius"/>
    </source>
</evidence>
<feature type="transmembrane region" description="Helical" evidence="1">
    <location>
        <begin position="36"/>
        <end position="60"/>
    </location>
</feature>
<comment type="caution">
    <text evidence="2">The sequence shown here is derived from an EMBL/GenBank/DDBJ whole genome shotgun (WGS) entry which is preliminary data.</text>
</comment>
<proteinExistence type="predicted"/>
<sequence>MGLRLASAIWGLAEATLFFLVPDVLLSAIALRDRGLALRCCVWALSGALAGGALMFLAAAGASDAAVTAVGHVPGVTGEMLTRVESGLDELGSWAMFLGPLTGTPYKIYAVTSPAAGIELWWFLLVSVPARVIRFVVVALMASFVSATVLRNLSYRRRLSLLLGFWAVFYTAYFTVLT</sequence>
<dbReference type="OrthoDB" id="7192068at2"/>
<protein>
    <recommendedName>
        <fullName evidence="4">DedA family protein</fullName>
    </recommendedName>
</protein>
<dbReference type="EMBL" id="RJMB01000007">
    <property type="protein sequence ID" value="RNL85302.1"/>
    <property type="molecule type" value="Genomic_DNA"/>
</dbReference>